<dbReference type="EMBL" id="JACXVP010000009">
    <property type="protein sequence ID" value="KAG5584695.1"/>
    <property type="molecule type" value="Genomic_DNA"/>
</dbReference>
<evidence type="ECO:0000313" key="1">
    <source>
        <dbReference type="EMBL" id="KAG5584695.1"/>
    </source>
</evidence>
<dbReference type="AlphaFoldDB" id="A0A9J5XAM9"/>
<gene>
    <name evidence="1" type="ORF">H5410_045129</name>
</gene>
<sequence>MGISYGLQCGLSITLDDPSDFNSVLTTEDRIGGYPVVVFINNVWLSTLRSSVVKYLPERINDHCPIKVTLTNADS</sequence>
<organism evidence="1 2">
    <name type="scientific">Solanum commersonii</name>
    <name type="common">Commerson's wild potato</name>
    <name type="synonym">Commerson's nightshade</name>
    <dbReference type="NCBI Taxonomy" id="4109"/>
    <lineage>
        <taxon>Eukaryota</taxon>
        <taxon>Viridiplantae</taxon>
        <taxon>Streptophyta</taxon>
        <taxon>Embryophyta</taxon>
        <taxon>Tracheophyta</taxon>
        <taxon>Spermatophyta</taxon>
        <taxon>Magnoliopsida</taxon>
        <taxon>eudicotyledons</taxon>
        <taxon>Gunneridae</taxon>
        <taxon>Pentapetalae</taxon>
        <taxon>asterids</taxon>
        <taxon>lamiids</taxon>
        <taxon>Solanales</taxon>
        <taxon>Solanaceae</taxon>
        <taxon>Solanoideae</taxon>
        <taxon>Solaneae</taxon>
        <taxon>Solanum</taxon>
    </lineage>
</organism>
<accession>A0A9J5XAM9</accession>
<comment type="caution">
    <text evidence="1">The sequence shown here is derived from an EMBL/GenBank/DDBJ whole genome shotgun (WGS) entry which is preliminary data.</text>
</comment>
<dbReference type="Proteomes" id="UP000824120">
    <property type="component" value="Chromosome 9"/>
</dbReference>
<name>A0A9J5XAM9_SOLCO</name>
<proteinExistence type="predicted"/>
<keyword evidence="2" id="KW-1185">Reference proteome</keyword>
<evidence type="ECO:0000313" key="2">
    <source>
        <dbReference type="Proteomes" id="UP000824120"/>
    </source>
</evidence>
<reference evidence="1 2" key="1">
    <citation type="submission" date="2020-09" db="EMBL/GenBank/DDBJ databases">
        <title>De no assembly of potato wild relative species, Solanum commersonii.</title>
        <authorList>
            <person name="Cho K."/>
        </authorList>
    </citation>
    <scope>NUCLEOTIDE SEQUENCE [LARGE SCALE GENOMIC DNA]</scope>
    <source>
        <strain evidence="1">LZ3.2</strain>
        <tissue evidence="1">Leaf</tissue>
    </source>
</reference>
<protein>
    <submittedName>
        <fullName evidence="1">Uncharacterized protein</fullName>
    </submittedName>
</protein>